<organism evidence="2 3">
    <name type="scientific">Streptomyces chiangmaiensis</name>
    <dbReference type="NCBI Taxonomy" id="766497"/>
    <lineage>
        <taxon>Bacteria</taxon>
        <taxon>Bacillati</taxon>
        <taxon>Actinomycetota</taxon>
        <taxon>Actinomycetes</taxon>
        <taxon>Kitasatosporales</taxon>
        <taxon>Streptomycetaceae</taxon>
        <taxon>Streptomyces</taxon>
    </lineage>
</organism>
<evidence type="ECO:0000313" key="3">
    <source>
        <dbReference type="Proteomes" id="UP001333996"/>
    </source>
</evidence>
<gene>
    <name evidence="2" type="ORF">VXC91_32100</name>
</gene>
<evidence type="ECO:0000259" key="1">
    <source>
        <dbReference type="Pfam" id="PF13006"/>
    </source>
</evidence>
<protein>
    <submittedName>
        <fullName evidence="2">Transposase domain-containing protein</fullName>
    </submittedName>
</protein>
<proteinExistence type="predicted"/>
<comment type="caution">
    <text evidence="2">The sequence shown here is derived from an EMBL/GenBank/DDBJ whole genome shotgun (WGS) entry which is preliminary data.</text>
</comment>
<dbReference type="Proteomes" id="UP001333996">
    <property type="component" value="Unassembled WGS sequence"/>
</dbReference>
<dbReference type="EMBL" id="JAYWVC010000159">
    <property type="protein sequence ID" value="MED7826467.1"/>
    <property type="molecule type" value="Genomic_DNA"/>
</dbReference>
<dbReference type="InterPro" id="IPR024473">
    <property type="entry name" value="Transposases_IS4_N"/>
</dbReference>
<dbReference type="Pfam" id="PF13006">
    <property type="entry name" value="Nterm_IS4"/>
    <property type="match status" value="1"/>
</dbReference>
<evidence type="ECO:0000313" key="2">
    <source>
        <dbReference type="EMBL" id="MED7826467.1"/>
    </source>
</evidence>
<dbReference type="RefSeq" id="WP_329510865.1">
    <property type="nucleotide sequence ID" value="NZ_BAAAYZ010000040.1"/>
</dbReference>
<name>A0ABU7FQV7_9ACTN</name>
<feature type="domain" description="Transposase IS4 N-terminal" evidence="1">
    <location>
        <begin position="5"/>
        <end position="94"/>
    </location>
</feature>
<accession>A0ABU7FQV7</accession>
<keyword evidence="3" id="KW-1185">Reference proteome</keyword>
<reference evidence="2" key="1">
    <citation type="submission" date="2024-01" db="EMBL/GenBank/DDBJ databases">
        <title>First draft genome sequence data of TA4-1, the type strain of Gram-positive actinobacterium Streptomyces chiangmaiensis.</title>
        <authorList>
            <person name="Yasawong M."/>
            <person name="Nantapong N."/>
        </authorList>
    </citation>
    <scope>NUCLEOTIDE SEQUENCE</scope>
    <source>
        <strain evidence="2">TA4-1</strain>
    </source>
</reference>
<sequence>MYAPGHVGELTQIIDPVLVDAVIEETAVREQRLRLLPARVVVYFVLALAFFERSSDQAVWGKLTAGLGRTALAQPCASSLSSARRRLGVAPLRTAYIHACGQTP</sequence>